<dbReference type="GO" id="GO:0004930">
    <property type="term" value="F:G protein-coupled receptor activity"/>
    <property type="evidence" value="ECO:0007669"/>
    <property type="project" value="InterPro"/>
</dbReference>
<feature type="transmembrane region" description="Helical" evidence="6">
    <location>
        <begin position="16"/>
        <end position="43"/>
    </location>
</feature>
<name>A0A914DQK1_9BILA</name>
<dbReference type="InterPro" id="IPR001223">
    <property type="entry name" value="Glyco_hydro18_cat"/>
</dbReference>
<dbReference type="PROSITE" id="PS51910">
    <property type="entry name" value="GH18_2"/>
    <property type="match status" value="2"/>
</dbReference>
<evidence type="ECO:0000259" key="8">
    <source>
        <dbReference type="PROSITE" id="PS51910"/>
    </source>
</evidence>
<feature type="region of interest" description="Disordered" evidence="5">
    <location>
        <begin position="271"/>
        <end position="299"/>
    </location>
</feature>
<feature type="transmembrane region" description="Helical" evidence="6">
    <location>
        <begin position="64"/>
        <end position="82"/>
    </location>
</feature>
<accession>A0A914DQK1</accession>
<dbReference type="SUPFAM" id="SSF51445">
    <property type="entry name" value="(Trans)glycosidases"/>
    <property type="match status" value="2"/>
</dbReference>
<evidence type="ECO:0000256" key="2">
    <source>
        <dbReference type="ARBA" id="ARBA00022692"/>
    </source>
</evidence>
<dbReference type="Gene3D" id="3.20.20.80">
    <property type="entry name" value="Glycosidases"/>
    <property type="match status" value="2"/>
</dbReference>
<feature type="transmembrane region" description="Helical" evidence="6">
    <location>
        <begin position="172"/>
        <end position="198"/>
    </location>
</feature>
<organism evidence="9 10">
    <name type="scientific">Acrobeloides nanus</name>
    <dbReference type="NCBI Taxonomy" id="290746"/>
    <lineage>
        <taxon>Eukaryota</taxon>
        <taxon>Metazoa</taxon>
        <taxon>Ecdysozoa</taxon>
        <taxon>Nematoda</taxon>
        <taxon>Chromadorea</taxon>
        <taxon>Rhabditida</taxon>
        <taxon>Tylenchina</taxon>
        <taxon>Cephalobomorpha</taxon>
        <taxon>Cephaloboidea</taxon>
        <taxon>Cephalobidae</taxon>
        <taxon>Acrobeloides</taxon>
    </lineage>
</organism>
<dbReference type="AlphaFoldDB" id="A0A914DQK1"/>
<dbReference type="WBParaSite" id="ACRNAN_scaffold343.g13329.t1">
    <property type="protein sequence ID" value="ACRNAN_scaffold343.g13329.t1"/>
    <property type="gene ID" value="ACRNAN_scaffold343.g13329"/>
</dbReference>
<evidence type="ECO:0000256" key="5">
    <source>
        <dbReference type="SAM" id="MobiDB-lite"/>
    </source>
</evidence>
<feature type="transmembrane region" description="Helical" evidence="6">
    <location>
        <begin position="124"/>
        <end position="141"/>
    </location>
</feature>
<dbReference type="SUPFAM" id="SSF54556">
    <property type="entry name" value="Chitinase insertion domain"/>
    <property type="match status" value="1"/>
</dbReference>
<protein>
    <submittedName>
        <fullName evidence="10">Uncharacterized protein</fullName>
    </submittedName>
</protein>
<dbReference type="InterPro" id="IPR017452">
    <property type="entry name" value="GPCR_Rhodpsn_7TM"/>
</dbReference>
<dbReference type="InterPro" id="IPR053093">
    <property type="entry name" value="GPCR-like"/>
</dbReference>
<comment type="subcellular location">
    <subcellularLocation>
        <location evidence="1">Membrane</location>
    </subcellularLocation>
</comment>
<feature type="compositionally biased region" description="Polar residues" evidence="5">
    <location>
        <begin position="283"/>
        <end position="299"/>
    </location>
</feature>
<evidence type="ECO:0000259" key="7">
    <source>
        <dbReference type="PROSITE" id="PS50262"/>
    </source>
</evidence>
<dbReference type="InterPro" id="IPR029070">
    <property type="entry name" value="Chitinase_insertion_sf"/>
</dbReference>
<dbReference type="GO" id="GO:0005975">
    <property type="term" value="P:carbohydrate metabolic process"/>
    <property type="evidence" value="ECO:0007669"/>
    <property type="project" value="InterPro"/>
</dbReference>
<keyword evidence="9" id="KW-1185">Reference proteome</keyword>
<evidence type="ECO:0000313" key="9">
    <source>
        <dbReference type="Proteomes" id="UP000887540"/>
    </source>
</evidence>
<dbReference type="InterPro" id="IPR000276">
    <property type="entry name" value="GPCR_Rhodpsn"/>
</dbReference>
<feature type="domain" description="GH18" evidence="8">
    <location>
        <begin position="365"/>
        <end position="733"/>
    </location>
</feature>
<dbReference type="PROSITE" id="PS50262">
    <property type="entry name" value="G_PROTEIN_RECEP_F1_2"/>
    <property type="match status" value="1"/>
</dbReference>
<keyword evidence="2 6" id="KW-0812">Transmembrane</keyword>
<evidence type="ECO:0000256" key="4">
    <source>
        <dbReference type="ARBA" id="ARBA00023136"/>
    </source>
</evidence>
<dbReference type="Pfam" id="PF00704">
    <property type="entry name" value="Glyco_hydro_18"/>
    <property type="match status" value="2"/>
</dbReference>
<evidence type="ECO:0000256" key="3">
    <source>
        <dbReference type="ARBA" id="ARBA00022989"/>
    </source>
</evidence>
<dbReference type="InterPro" id="IPR017853">
    <property type="entry name" value="GH"/>
</dbReference>
<dbReference type="PANTHER" id="PTHR47760">
    <property type="entry name" value="G-PROTEIN COUPLED RECEPTOR B0563.6-LIKE PROTEIN-RELATED"/>
    <property type="match status" value="1"/>
</dbReference>
<dbReference type="InterPro" id="IPR011583">
    <property type="entry name" value="Chitinase_II/V-like_cat"/>
</dbReference>
<keyword evidence="4 6" id="KW-0472">Membrane</keyword>
<feature type="region of interest" description="Disordered" evidence="5">
    <location>
        <begin position="332"/>
        <end position="359"/>
    </location>
</feature>
<evidence type="ECO:0000313" key="10">
    <source>
        <dbReference type="WBParaSite" id="ACRNAN_scaffold343.g13329.t1"/>
    </source>
</evidence>
<proteinExistence type="predicted"/>
<evidence type="ECO:0000256" key="6">
    <source>
        <dbReference type="SAM" id="Phobius"/>
    </source>
</evidence>
<dbReference type="SMART" id="SM00636">
    <property type="entry name" value="Glyco_18"/>
    <property type="match status" value="1"/>
</dbReference>
<feature type="domain" description="GH18" evidence="8">
    <location>
        <begin position="749"/>
        <end position="916"/>
    </location>
</feature>
<dbReference type="Gene3D" id="3.10.50.10">
    <property type="match status" value="1"/>
</dbReference>
<keyword evidence="3 6" id="KW-1133">Transmembrane helix</keyword>
<dbReference type="CDD" id="cd14978">
    <property type="entry name" value="7tmA_FMRFamide_R-like"/>
    <property type="match status" value="1"/>
</dbReference>
<dbReference type="GO" id="GO:0008061">
    <property type="term" value="F:chitin binding"/>
    <property type="evidence" value="ECO:0007669"/>
    <property type="project" value="InterPro"/>
</dbReference>
<dbReference type="Gene3D" id="1.20.1070.10">
    <property type="entry name" value="Rhodopsin 7-helix transmembrane proteins"/>
    <property type="match status" value="1"/>
</dbReference>
<dbReference type="Pfam" id="PF00001">
    <property type="entry name" value="7tm_1"/>
    <property type="match status" value="1"/>
</dbReference>
<reference evidence="10" key="1">
    <citation type="submission" date="2022-11" db="UniProtKB">
        <authorList>
            <consortium name="WormBaseParasite"/>
        </authorList>
    </citation>
    <scope>IDENTIFICATION</scope>
</reference>
<dbReference type="PANTHER" id="PTHR47760:SF1">
    <property type="entry name" value="G-PROTEIN COUPLED RECEPTORS FAMILY 1 PROFILE DOMAIN-CONTAINING PROTEIN"/>
    <property type="match status" value="1"/>
</dbReference>
<feature type="domain" description="G-protein coupled receptors family 1 profile" evidence="7">
    <location>
        <begin position="1"/>
        <end position="229"/>
    </location>
</feature>
<dbReference type="SUPFAM" id="SSF81321">
    <property type="entry name" value="Family A G protein-coupled receptor-like"/>
    <property type="match status" value="1"/>
</dbReference>
<evidence type="ECO:0000256" key="1">
    <source>
        <dbReference type="ARBA" id="ARBA00004370"/>
    </source>
</evidence>
<sequence length="916" mass="105089">MILWLLNKRLCSETSAFYYAHIGFPLANALMGASVWIVVFLTMSQYMAVCHPFNHGYIRKRKTCFWLFAIAYIFNFCIYAPWATKKRIFLIPHGLMECPYVICDRPKEMWFIVYEWIREFSTRVFPFILIAYFNVKILITYRNTKRDRMLRLTYSSHTRLLSEKSEQEEKRLFVLLFAIIIVFFVCTIPAAPLTIFVADKRSENLSFQIIRAVINLMEFTKFALNFYFYCLINPDIRRICLYIIQCRKSNAKVARVKGQPVNPISLYTRSSKSRGLTPVSGVSRRNSQNENGGTHYQNHQNLFLRTRSASMLTSVLGTDTAVYDQLTVIKESDDSSDPARESNSPLSVGESLENPRKNSDEENGCAFYCFLVPNQTEKIDQNKELEPYKNLSCTHLVYAFAHVDNRSWTVAGPTLWDTPDVEWEGNYKAVASLHEWSNMTVLLGIFQSGKLSFIASPWSREKFAKEVVKAARWHNFQGIFFYFQSGEHFEESQFLEFLETLKHELDSDAETIRGQRDGRLQVVLSIGSKSVTKSSEKFPKIEPYFDGFYLIMDDSPPPNENHSLASQIDPLFATSGNQTIASEETISFIAEEIVESGIPRHKLIIGLNVWTNSFVLDNPNITGHGAKVISQGNASVTGKTDGKLAYFEICDLKNASEIEYDDIAETTSFSADDSWFSLNIPGHPSFEKKLNWIAKNKFGGVGLASLKADDQDGKCGEGPFPVHNYVGKHFRCPWSNDETDEDNNKPTVCTRLCIIRPENAPNEFSLSNMEPQWCSHIVISSAKILSLPGSLYLSDKMKQLVDDYKQWDVEGKPKLIISIGAHEIPDNWRVYLFTRYRRQILIDSIKKVLLDTEAEGVDISWTRGHLDSAKDTEIFILFVEELKKQIGQQFLIFVEVTPQSTFNERYDFVRMNRYHT</sequence>
<dbReference type="Proteomes" id="UP000887540">
    <property type="component" value="Unplaced"/>
</dbReference>
<dbReference type="GO" id="GO:0016020">
    <property type="term" value="C:membrane"/>
    <property type="evidence" value="ECO:0007669"/>
    <property type="project" value="UniProtKB-SubCell"/>
</dbReference>